<feature type="compositionally biased region" description="Low complexity" evidence="5">
    <location>
        <begin position="417"/>
        <end position="427"/>
    </location>
</feature>
<keyword evidence="2 4" id="KW-0547">Nucleotide-binding</keyword>
<organism evidence="7">
    <name type="scientific">Cacopsylla melanoneura</name>
    <dbReference type="NCBI Taxonomy" id="428564"/>
    <lineage>
        <taxon>Eukaryota</taxon>
        <taxon>Metazoa</taxon>
        <taxon>Ecdysozoa</taxon>
        <taxon>Arthropoda</taxon>
        <taxon>Hexapoda</taxon>
        <taxon>Insecta</taxon>
        <taxon>Pterygota</taxon>
        <taxon>Neoptera</taxon>
        <taxon>Paraneoptera</taxon>
        <taxon>Hemiptera</taxon>
        <taxon>Sternorrhyncha</taxon>
        <taxon>Psylloidea</taxon>
        <taxon>Psyllidae</taxon>
        <taxon>Psyllinae</taxon>
        <taxon>Cacopsylla</taxon>
    </lineage>
</organism>
<dbReference type="InterPro" id="IPR008271">
    <property type="entry name" value="Ser/Thr_kinase_AS"/>
</dbReference>
<evidence type="ECO:0000256" key="4">
    <source>
        <dbReference type="PROSITE-ProRule" id="PRU10141"/>
    </source>
</evidence>
<dbReference type="SMART" id="SM00220">
    <property type="entry name" value="S_TKc"/>
    <property type="match status" value="1"/>
</dbReference>
<feature type="compositionally biased region" description="Basic and acidic residues" evidence="5">
    <location>
        <begin position="37"/>
        <end position="70"/>
    </location>
</feature>
<keyword evidence="3 4" id="KW-0067">ATP-binding</keyword>
<feature type="region of interest" description="Disordered" evidence="5">
    <location>
        <begin position="29"/>
        <end position="92"/>
    </location>
</feature>
<feature type="compositionally biased region" description="Basic and acidic residues" evidence="5">
    <location>
        <begin position="629"/>
        <end position="645"/>
    </location>
</feature>
<protein>
    <recommendedName>
        <fullName evidence="1">non-specific serine/threonine protein kinase</fullName>
        <ecNumber evidence="1">2.7.11.1</ecNumber>
    </recommendedName>
</protein>
<feature type="compositionally biased region" description="Acidic residues" evidence="5">
    <location>
        <begin position="492"/>
        <end position="503"/>
    </location>
</feature>
<feature type="compositionally biased region" description="Acidic residues" evidence="5">
    <location>
        <begin position="646"/>
        <end position="655"/>
    </location>
</feature>
<evidence type="ECO:0000256" key="5">
    <source>
        <dbReference type="SAM" id="MobiDB-lite"/>
    </source>
</evidence>
<feature type="region of interest" description="Disordered" evidence="5">
    <location>
        <begin position="417"/>
        <end position="468"/>
    </location>
</feature>
<evidence type="ECO:0000313" key="7">
    <source>
        <dbReference type="EMBL" id="CAG6667311.1"/>
    </source>
</evidence>
<dbReference type="PROSITE" id="PS00107">
    <property type="entry name" value="PROTEIN_KINASE_ATP"/>
    <property type="match status" value="1"/>
</dbReference>
<feature type="binding site" evidence="4">
    <location>
        <position position="137"/>
    </location>
    <ligand>
        <name>ATP</name>
        <dbReference type="ChEBI" id="CHEBI:30616"/>
    </ligand>
</feature>
<dbReference type="GO" id="GO:0005524">
    <property type="term" value="F:ATP binding"/>
    <property type="evidence" value="ECO:0007669"/>
    <property type="project" value="UniProtKB-UniRule"/>
</dbReference>
<accession>A0A8D8SCQ2</accession>
<keyword evidence="7" id="KW-0808">Transferase</keyword>
<feature type="compositionally biased region" description="Basic and acidic residues" evidence="5">
    <location>
        <begin position="573"/>
        <end position="588"/>
    </location>
</feature>
<dbReference type="AlphaFoldDB" id="A0A8D8SCQ2"/>
<feature type="compositionally biased region" description="Acidic residues" evidence="5">
    <location>
        <begin position="589"/>
        <end position="598"/>
    </location>
</feature>
<dbReference type="PANTHER" id="PTHR11909">
    <property type="entry name" value="CASEIN KINASE-RELATED"/>
    <property type="match status" value="1"/>
</dbReference>
<name>A0A8D8SCQ2_9HEMI</name>
<proteinExistence type="predicted"/>
<dbReference type="InterPro" id="IPR050235">
    <property type="entry name" value="CK1_Ser-Thr_kinase"/>
</dbReference>
<dbReference type="GO" id="GO:0004674">
    <property type="term" value="F:protein serine/threonine kinase activity"/>
    <property type="evidence" value="ECO:0007669"/>
    <property type="project" value="UniProtKB-EC"/>
</dbReference>
<dbReference type="InterPro" id="IPR017441">
    <property type="entry name" value="Protein_kinase_ATP_BS"/>
</dbReference>
<dbReference type="Pfam" id="PF00069">
    <property type="entry name" value="Pkinase"/>
    <property type="match status" value="1"/>
</dbReference>
<dbReference type="PROSITE" id="PS50011">
    <property type="entry name" value="PROTEIN_KINASE_DOM"/>
    <property type="match status" value="1"/>
</dbReference>
<dbReference type="PROSITE" id="PS00108">
    <property type="entry name" value="PROTEIN_KINASE_ST"/>
    <property type="match status" value="1"/>
</dbReference>
<evidence type="ECO:0000256" key="2">
    <source>
        <dbReference type="ARBA" id="ARBA00022741"/>
    </source>
</evidence>
<feature type="domain" description="Protein kinase" evidence="6">
    <location>
        <begin position="104"/>
        <end position="385"/>
    </location>
</feature>
<evidence type="ECO:0000259" key="6">
    <source>
        <dbReference type="PROSITE" id="PS50011"/>
    </source>
</evidence>
<keyword evidence="7" id="KW-0418">Kinase</keyword>
<dbReference type="EC" id="2.7.11.1" evidence="1"/>
<dbReference type="InterPro" id="IPR000719">
    <property type="entry name" value="Prot_kinase_dom"/>
</dbReference>
<dbReference type="EMBL" id="HBUF01216191">
    <property type="protein sequence ID" value="CAG6667311.1"/>
    <property type="molecule type" value="Transcribed_RNA"/>
</dbReference>
<sequence>MAPRKLAKENASEEVKPLRVLRPKLQVVPENNFNSENKMEEKVDKRKKATKTEGTDPKATKTATKPEPKAKGASKPKKVAAKGHKLPDPIKPGTVFTDSAKQLWKVGKSLGSGGFGEVYSASDNLNEKIDNYKYVMKVEYSTGPLFVEQNFYIRCSKAEHLEAWKKERKVKAIGLPTFYAMRGQQEHNGNSYRFIIITKFGQDLQHLLEEQKQFSLKNTLTIGCSLVDTLEYIHHSGYVHADLKPANILLGIDSTHAVVNIVDFGLATKYKDTDNNHKAHKEEKKAAHNGTLIYTSLVAHRGAVTTSRICDIEILAYNLLHFYTGSLPWATYEKQPDKVMQMKQELSEDPKKFLSAHYPSVTDMQVFVDLFDYISLSEFEDEPDYNKLKQMFTKALTKSRLKFDGKLNFDEKAKSNETATASASAAGGKKKVAQARGRGKKAAPKVVELHSENEEEEKDEDEEHFDDETLRFVNTNKRRVKATATLNKLQEASEEEEEDEEEPVQQKKKRRNAKQTKAPAPAEIGPSSPEPQPQTTSEVLDETYTIPNPTPAMVAVMKKQLEKKPGPVRNNKASKDKKPEEKTRKDGEDKEVDEENAMDTEAYPTPTMVDVMKKKEEKKTTGPGRNNRANKERINEKAEETNQKDEMEEENEMDTESNPTSPMVEVLKKKPEKKTGPGRNNRANKERINEKAEETNQKENWTR</sequence>
<evidence type="ECO:0000256" key="3">
    <source>
        <dbReference type="ARBA" id="ARBA00022840"/>
    </source>
</evidence>
<feature type="compositionally biased region" description="Basic and acidic residues" evidence="5">
    <location>
        <begin position="666"/>
        <end position="675"/>
    </location>
</feature>
<feature type="compositionally biased region" description="Basic and acidic residues" evidence="5">
    <location>
        <begin position="683"/>
        <end position="703"/>
    </location>
</feature>
<feature type="compositionally biased region" description="Basic residues" evidence="5">
    <location>
        <begin position="72"/>
        <end position="84"/>
    </location>
</feature>
<feature type="compositionally biased region" description="Basic and acidic residues" evidence="5">
    <location>
        <begin position="611"/>
        <end position="620"/>
    </location>
</feature>
<evidence type="ECO:0000256" key="1">
    <source>
        <dbReference type="ARBA" id="ARBA00012513"/>
    </source>
</evidence>
<dbReference type="InterPro" id="IPR011009">
    <property type="entry name" value="Kinase-like_dom_sf"/>
</dbReference>
<feature type="compositionally biased region" description="Acidic residues" evidence="5">
    <location>
        <begin position="453"/>
        <end position="466"/>
    </location>
</feature>
<reference evidence="7" key="1">
    <citation type="submission" date="2021-05" db="EMBL/GenBank/DDBJ databases">
        <authorList>
            <person name="Alioto T."/>
            <person name="Alioto T."/>
            <person name="Gomez Garrido J."/>
        </authorList>
    </citation>
    <scope>NUCLEOTIDE SEQUENCE</scope>
</reference>
<dbReference type="Gene3D" id="1.10.510.10">
    <property type="entry name" value="Transferase(Phosphotransferase) domain 1"/>
    <property type="match status" value="1"/>
</dbReference>
<dbReference type="SUPFAM" id="SSF56112">
    <property type="entry name" value="Protein kinase-like (PK-like)"/>
    <property type="match status" value="1"/>
</dbReference>
<feature type="compositionally biased region" description="Basic residues" evidence="5">
    <location>
        <begin position="428"/>
        <end position="443"/>
    </location>
</feature>
<feature type="region of interest" description="Disordered" evidence="5">
    <location>
        <begin position="488"/>
        <end position="703"/>
    </location>
</feature>